<keyword evidence="4" id="KW-1185">Reference proteome</keyword>
<dbReference type="InterPro" id="IPR001296">
    <property type="entry name" value="Glyco_trans_1"/>
</dbReference>
<dbReference type="PANTHER" id="PTHR12526:SF613">
    <property type="entry name" value="PHOSPHATIDYL-MYO-INOSITOL MANNOSYLTRANSFERASE"/>
    <property type="match status" value="1"/>
</dbReference>
<dbReference type="GO" id="GO:0016757">
    <property type="term" value="F:glycosyltransferase activity"/>
    <property type="evidence" value="ECO:0007669"/>
    <property type="project" value="UniProtKB-KW"/>
</dbReference>
<name>A0ABT3J6S7_9RHOB</name>
<feature type="domain" description="Glycosyl transferase family 4" evidence="2">
    <location>
        <begin position="24"/>
        <end position="190"/>
    </location>
</feature>
<keyword evidence="3" id="KW-0328">Glycosyltransferase</keyword>
<keyword evidence="3" id="KW-0808">Transferase</keyword>
<dbReference type="Pfam" id="PF12000">
    <property type="entry name" value="Glyco_trans_4_3"/>
    <property type="match status" value="1"/>
</dbReference>
<proteinExistence type="predicted"/>
<dbReference type="EC" id="2.4.-.-" evidence="3"/>
<dbReference type="RefSeq" id="WP_264772884.1">
    <property type="nucleotide sequence ID" value="NZ_JAPDOG010000018.1"/>
</dbReference>
<sequence length="405" mass="44346">MKILFVHQNFPGQFLHLAPALAARGHEVLALTAEANQRPSPVPVMRYRTPPEVAVQGIARSYAEAAERGATVARACAQLSETRGFVPDVVFGHGGWGETMYLREVWPEARHLTYAEFYYRSRGLDTDFDPEFRRTGLGSRLGVASRKAHLLMALEDADAALASTAWQASTLPDHVRAKTTVIHDGIDTERVRPDPAARLELPGGRVLKPGDEVVSFVCRNLEPYRGIHVFLRALPAVLEARPEAEVVIVGGEGQSYGPAPGPGQSWKRRFLDELGPRIDPARVHFLGQVPYRQFLALMQVTRVHAYLSYPFVLSWSMLEAMSAGALVVGSRTPPVVEVIRDGGNGLLVEFFDVAGWSRALISALADPARDAGLRAAARQTIIEGYDLKSVCLPRLIAFVEGRAQG</sequence>
<dbReference type="InterPro" id="IPR022623">
    <property type="entry name" value="Glyco_trans_4"/>
</dbReference>
<dbReference type="Proteomes" id="UP001207582">
    <property type="component" value="Unassembled WGS sequence"/>
</dbReference>
<organism evidence="3 4">
    <name type="scientific">Defluviimonas salinarum</name>
    <dbReference type="NCBI Taxonomy" id="2992147"/>
    <lineage>
        <taxon>Bacteria</taxon>
        <taxon>Pseudomonadati</taxon>
        <taxon>Pseudomonadota</taxon>
        <taxon>Alphaproteobacteria</taxon>
        <taxon>Rhodobacterales</taxon>
        <taxon>Paracoccaceae</taxon>
        <taxon>Albidovulum</taxon>
    </lineage>
</organism>
<feature type="domain" description="Glycosyl transferase family 1" evidence="1">
    <location>
        <begin position="207"/>
        <end position="379"/>
    </location>
</feature>
<dbReference type="EMBL" id="JAPDOG010000018">
    <property type="protein sequence ID" value="MCW3783368.1"/>
    <property type="molecule type" value="Genomic_DNA"/>
</dbReference>
<reference evidence="3 4" key="1">
    <citation type="submission" date="2022-10" db="EMBL/GenBank/DDBJ databases">
        <title>Defluviimonas sp. CAU 1641 isolated from mud.</title>
        <authorList>
            <person name="Kim W."/>
        </authorList>
    </citation>
    <scope>NUCLEOTIDE SEQUENCE [LARGE SCALE GENOMIC DNA]</scope>
    <source>
        <strain evidence="3 4">CAU 1641</strain>
    </source>
</reference>
<dbReference type="SUPFAM" id="SSF53756">
    <property type="entry name" value="UDP-Glycosyltransferase/glycogen phosphorylase"/>
    <property type="match status" value="1"/>
</dbReference>
<dbReference type="Pfam" id="PF00534">
    <property type="entry name" value="Glycos_transf_1"/>
    <property type="match status" value="1"/>
</dbReference>
<dbReference type="PANTHER" id="PTHR12526">
    <property type="entry name" value="GLYCOSYLTRANSFERASE"/>
    <property type="match status" value="1"/>
</dbReference>
<evidence type="ECO:0000259" key="2">
    <source>
        <dbReference type="Pfam" id="PF12000"/>
    </source>
</evidence>
<dbReference type="Gene3D" id="3.40.50.2000">
    <property type="entry name" value="Glycogen Phosphorylase B"/>
    <property type="match status" value="2"/>
</dbReference>
<evidence type="ECO:0000313" key="4">
    <source>
        <dbReference type="Proteomes" id="UP001207582"/>
    </source>
</evidence>
<protein>
    <submittedName>
        <fullName evidence="3">Glycosyltransferase</fullName>
        <ecNumber evidence="3">2.4.-.-</ecNumber>
    </submittedName>
</protein>
<evidence type="ECO:0000259" key="1">
    <source>
        <dbReference type="Pfam" id="PF00534"/>
    </source>
</evidence>
<comment type="caution">
    <text evidence="3">The sequence shown here is derived from an EMBL/GenBank/DDBJ whole genome shotgun (WGS) entry which is preliminary data.</text>
</comment>
<evidence type="ECO:0000313" key="3">
    <source>
        <dbReference type="EMBL" id="MCW3783368.1"/>
    </source>
</evidence>
<accession>A0ABT3J6S7</accession>
<gene>
    <name evidence="3" type="ORF">OM960_17605</name>
</gene>